<gene>
    <name evidence="5" type="ORF">UFOPK1852_00691</name>
</gene>
<dbReference type="Gene3D" id="3.40.50.2300">
    <property type="match status" value="2"/>
</dbReference>
<feature type="domain" description="Periplasmic binding protein/LacI sugar binding" evidence="4">
    <location>
        <begin position="3"/>
        <end position="217"/>
    </location>
</feature>
<dbReference type="InterPro" id="IPR028082">
    <property type="entry name" value="Peripla_BP_I"/>
</dbReference>
<evidence type="ECO:0000256" key="3">
    <source>
        <dbReference type="ARBA" id="ARBA00023163"/>
    </source>
</evidence>
<dbReference type="PANTHER" id="PTHR30146">
    <property type="entry name" value="LACI-RELATED TRANSCRIPTIONAL REPRESSOR"/>
    <property type="match status" value="1"/>
</dbReference>
<sequence length="242" mass="26675">MSKVGLELILATARDNGEREKVLIESLLERRVRGLIIVPSGEDYSYLHIERRRGFSFVFVDRPAPYLDADTVLVDNQGGINACVDKLLALGCKRIALIADNPSIWTASERIEGFKKAIVTRKLESDHSLIISGVHTSLEAEQATRELMSQRKKVDGIIAANDLIAFGVGQVKSNLNSNLHVVSFDEFPSASLMGVHTLNHDPQRLGRLTADVILKRMGEPTADNYRTAVMKVAINEEIQGVA</sequence>
<reference evidence="5" key="1">
    <citation type="submission" date="2020-05" db="EMBL/GenBank/DDBJ databases">
        <authorList>
            <person name="Chiriac C."/>
            <person name="Salcher M."/>
            <person name="Ghai R."/>
            <person name="Kavagutti S V."/>
        </authorList>
    </citation>
    <scope>NUCLEOTIDE SEQUENCE</scope>
</reference>
<dbReference type="AlphaFoldDB" id="A0A6J6HC39"/>
<name>A0A6J6HC39_9ZZZZ</name>
<keyword evidence="2" id="KW-0238">DNA-binding</keyword>
<dbReference type="PANTHER" id="PTHR30146:SF109">
    <property type="entry name" value="HTH-TYPE TRANSCRIPTIONAL REGULATOR GALS"/>
    <property type="match status" value="1"/>
</dbReference>
<keyword evidence="1" id="KW-0805">Transcription regulation</keyword>
<organism evidence="5">
    <name type="scientific">freshwater metagenome</name>
    <dbReference type="NCBI Taxonomy" id="449393"/>
    <lineage>
        <taxon>unclassified sequences</taxon>
        <taxon>metagenomes</taxon>
        <taxon>ecological metagenomes</taxon>
    </lineage>
</organism>
<proteinExistence type="predicted"/>
<evidence type="ECO:0000256" key="1">
    <source>
        <dbReference type="ARBA" id="ARBA00023015"/>
    </source>
</evidence>
<dbReference type="SUPFAM" id="SSF53822">
    <property type="entry name" value="Periplasmic binding protein-like I"/>
    <property type="match status" value="1"/>
</dbReference>
<dbReference type="GO" id="GO:0003700">
    <property type="term" value="F:DNA-binding transcription factor activity"/>
    <property type="evidence" value="ECO:0007669"/>
    <property type="project" value="TreeGrafter"/>
</dbReference>
<dbReference type="Pfam" id="PF00532">
    <property type="entry name" value="Peripla_BP_1"/>
    <property type="match status" value="1"/>
</dbReference>
<evidence type="ECO:0000259" key="4">
    <source>
        <dbReference type="Pfam" id="PF00532"/>
    </source>
</evidence>
<dbReference type="CDD" id="cd06267">
    <property type="entry name" value="PBP1_LacI_sugar_binding-like"/>
    <property type="match status" value="1"/>
</dbReference>
<dbReference type="InterPro" id="IPR001761">
    <property type="entry name" value="Peripla_BP/Lac1_sug-bd_dom"/>
</dbReference>
<keyword evidence="3" id="KW-0804">Transcription</keyword>
<evidence type="ECO:0000313" key="5">
    <source>
        <dbReference type="EMBL" id="CAB4611221.1"/>
    </source>
</evidence>
<evidence type="ECO:0000256" key="2">
    <source>
        <dbReference type="ARBA" id="ARBA00023125"/>
    </source>
</evidence>
<dbReference type="EMBL" id="CAEZUS010000095">
    <property type="protein sequence ID" value="CAB4611221.1"/>
    <property type="molecule type" value="Genomic_DNA"/>
</dbReference>
<dbReference type="GO" id="GO:0000976">
    <property type="term" value="F:transcription cis-regulatory region binding"/>
    <property type="evidence" value="ECO:0007669"/>
    <property type="project" value="TreeGrafter"/>
</dbReference>
<protein>
    <submittedName>
        <fullName evidence="5">Unannotated protein</fullName>
    </submittedName>
</protein>
<accession>A0A6J6HC39</accession>